<dbReference type="InterPro" id="IPR014756">
    <property type="entry name" value="Ig_E-set"/>
</dbReference>
<name>A0A3Q7ITK2_SOLLC</name>
<comment type="subcellular location">
    <subcellularLocation>
        <location evidence="2">Endoplasmic reticulum membrane</location>
        <topology evidence="2">Single-pass membrane protein</topology>
    </subcellularLocation>
</comment>
<dbReference type="InterPro" id="IPR015422">
    <property type="entry name" value="PyrdxlP-dep_Trfase_small"/>
</dbReference>
<evidence type="ECO:0000256" key="12">
    <source>
        <dbReference type="ARBA" id="ARBA00048528"/>
    </source>
</evidence>
<evidence type="ECO:0000313" key="16">
    <source>
        <dbReference type="Proteomes" id="UP000004994"/>
    </source>
</evidence>
<dbReference type="GO" id="GO:0030170">
    <property type="term" value="F:pyridoxal phosphate binding"/>
    <property type="evidence" value="ECO:0007669"/>
    <property type="project" value="InterPro"/>
</dbReference>
<dbReference type="PaxDb" id="4081-Solyc11g019950.1.1"/>
<feature type="domain" description="Aminotransferase class I/classII large" evidence="14">
    <location>
        <begin position="700"/>
        <end position="1064"/>
    </location>
</feature>
<keyword evidence="11" id="KW-0012">Acyltransferase</keyword>
<reference evidence="15" key="2">
    <citation type="submission" date="2019-01" db="UniProtKB">
        <authorList>
            <consortium name="EnsemblPlants"/>
        </authorList>
    </citation>
    <scope>IDENTIFICATION</scope>
    <source>
        <strain evidence="15">cv. Heinz 1706</strain>
    </source>
</reference>
<evidence type="ECO:0000256" key="6">
    <source>
        <dbReference type="ARBA" id="ARBA00013220"/>
    </source>
</evidence>
<dbReference type="InterPro" id="IPR004839">
    <property type="entry name" value="Aminotransferase_I/II_large"/>
</dbReference>
<dbReference type="GO" id="GO:0046512">
    <property type="term" value="P:sphingosine biosynthetic process"/>
    <property type="evidence" value="ECO:0000318"/>
    <property type="project" value="GO_Central"/>
</dbReference>
<dbReference type="GO" id="GO:0005783">
    <property type="term" value="C:endoplasmic reticulum"/>
    <property type="evidence" value="ECO:0000318"/>
    <property type="project" value="GO_Central"/>
</dbReference>
<protein>
    <recommendedName>
        <fullName evidence="6">serine C-palmitoyltransferase</fullName>
        <ecNumber evidence="6">2.3.1.50</ecNumber>
    </recommendedName>
</protein>
<reference evidence="15" key="1">
    <citation type="journal article" date="2012" name="Nature">
        <title>The tomato genome sequence provides insights into fleshy fruit evolution.</title>
        <authorList>
            <consortium name="Tomato Genome Consortium"/>
        </authorList>
    </citation>
    <scope>NUCLEOTIDE SEQUENCE [LARGE SCALE GENOMIC DNA]</scope>
    <source>
        <strain evidence="15">cv. Heinz 1706</strain>
    </source>
</reference>
<dbReference type="SUPFAM" id="SSF81296">
    <property type="entry name" value="E set domains"/>
    <property type="match status" value="1"/>
</dbReference>
<evidence type="ECO:0000256" key="8">
    <source>
        <dbReference type="ARBA" id="ARBA00022898"/>
    </source>
</evidence>
<comment type="cofactor">
    <cofactor evidence="1">
        <name>pyridoxal 5'-phosphate</name>
        <dbReference type="ChEBI" id="CHEBI:597326"/>
    </cofactor>
</comment>
<evidence type="ECO:0000256" key="3">
    <source>
        <dbReference type="ARBA" id="ARBA00004760"/>
    </source>
</evidence>
<dbReference type="AlphaFoldDB" id="A0A3Q7ITK2"/>
<dbReference type="FunFam" id="3.40.640.10:FF:000049">
    <property type="entry name" value="serine palmitoyltransferase 1 isoform X1"/>
    <property type="match status" value="1"/>
</dbReference>
<keyword evidence="10" id="KW-0443">Lipid metabolism</keyword>
<dbReference type="Proteomes" id="UP000004994">
    <property type="component" value="Chromosome 11"/>
</dbReference>
<dbReference type="Pfam" id="PF08737">
    <property type="entry name" value="Rgp1"/>
    <property type="match status" value="1"/>
</dbReference>
<evidence type="ECO:0000256" key="4">
    <source>
        <dbReference type="ARBA" id="ARBA00004991"/>
    </source>
</evidence>
<comment type="similarity">
    <text evidence="5">Belongs to the class-II pyridoxal-phosphate-dependent aminotransferase family.</text>
</comment>
<dbReference type="InterPro" id="IPR015424">
    <property type="entry name" value="PyrdxlP-dep_Trfase"/>
</dbReference>
<dbReference type="Gramene" id="Solyc11g019960.2.1">
    <property type="protein sequence ID" value="Solyc11g019960.2.1"/>
    <property type="gene ID" value="Solyc11g019960.2"/>
</dbReference>
<evidence type="ECO:0000256" key="9">
    <source>
        <dbReference type="ARBA" id="ARBA00022919"/>
    </source>
</evidence>
<sequence>MSVPNKPSRVFSFFNITAGIGGGGGGGGSVSGRRSNATDLQQPQLKLEPDREVYRPGDPITITIEIKNPTTSSSLLIEKLGFEMKGIEKLDTQWFSTTKPSPDFKKRRGEYVFMDNLAPALISNQIVSAGSSRKFMVRTILPSTMPPSYRGATIRYLYYVRSILSGKYLIMENGHFSEESIQDLAELETRIPLQLWVTQKSNGLQSEEGRSSGIVPASTLLLDVYWKEMDADTDWAKINETFDGVEEGDESSRDEVSSVSSYNPMKDNIHRTFGSSLSLRSSLARTSSKDLSYLEGRSSISSQLALPQIAVADVLYDSSGADALSPSQQLKSTKAFSKYDDSMVPSVSGMGESGAYLHDNWSPTFSAAEGFIRGRSYNIRLDDQVLLRFSPKNSESTYYFSDMIGGTLTFFHEEGSRRCLELSITLEMTETISRRYVHPSRRHAPSITKVHSDHHEVVADLIQTSFLFSIPMDGPMSFSTHYVSVQWALRFEFFTTPKNADLSRYEHPLLVEGREKCEWVLPITVHAPPGGAPAAQTRNDSLYTFRKVKMLGSITVEISHRQPLELAHPLVLQDLISERMNSNCVSIMDTTISVLTNKLRDASDWVTWISEAPFARAVVFGVNIGGHLFVEGLLLVVILFLLSQKSYKPPKRPLTKKEIDELCDEWVPEPLIPTITDEMKSEPPVLESAAGPHTTINGKEVINFTSANYLGLLGNEKLLETCTRALEKYGVGSCGPRGFYGTIDVHLDCEARIAKFLGTPDSILYSYGLSTMFSAIPAFCKKGDVIVADEGVHWGIQNGLQLSRSTIIYFKHNDMESLRNTLEKITQENKQAKKLRRYIIVEALYQGTKENSGQIAPLDEIIKLKEKYRFRVLLDESNSLGVLGSSGKGLTEYYNVPVDKIDIITAAMGHALATEGGFCTGSTRVIEHQRLSSSGYVFSASLPPYLASAAVKAFDILEENPGLITKLRKNINTLFKGLKDIQGMEIMSDPLSPIVFLRLKKSTGSSKSDLKLLEDITDRVLKEDSVFVVTSKRSTLDKCNLPVGLRLFVSAGHSVSDMEKASKSLKRVAASLLTDQS</sequence>
<keyword evidence="7" id="KW-0808">Transferase</keyword>
<keyword evidence="16" id="KW-1185">Reference proteome</keyword>
<dbReference type="InterPro" id="IPR014848">
    <property type="entry name" value="Rgp1"/>
</dbReference>
<dbReference type="EC" id="2.3.1.50" evidence="6"/>
<evidence type="ECO:0000256" key="5">
    <source>
        <dbReference type="ARBA" id="ARBA00008392"/>
    </source>
</evidence>
<keyword evidence="8" id="KW-0663">Pyridoxal phosphate</keyword>
<dbReference type="InterPro" id="IPR015421">
    <property type="entry name" value="PyrdxlP-dep_Trfase_major"/>
</dbReference>
<comment type="catalytic activity">
    <reaction evidence="12">
        <text>L-serine + hexadecanoyl-CoA + H(+) = 3-oxosphinganine + CO2 + CoA</text>
        <dbReference type="Rhea" id="RHEA:14761"/>
        <dbReference type="ChEBI" id="CHEBI:15378"/>
        <dbReference type="ChEBI" id="CHEBI:16526"/>
        <dbReference type="ChEBI" id="CHEBI:33384"/>
        <dbReference type="ChEBI" id="CHEBI:57287"/>
        <dbReference type="ChEBI" id="CHEBI:57379"/>
        <dbReference type="ChEBI" id="CHEBI:58299"/>
        <dbReference type="EC" id="2.3.1.50"/>
    </reaction>
</comment>
<proteinExistence type="inferred from homology"/>
<evidence type="ECO:0000259" key="14">
    <source>
        <dbReference type="Pfam" id="PF00155"/>
    </source>
</evidence>
<dbReference type="STRING" id="4081.A0A3Q7ITK2"/>
<comment type="pathway">
    <text evidence="3">Lipid metabolism; sphingolipid metabolism.</text>
</comment>
<dbReference type="SUPFAM" id="SSF53383">
    <property type="entry name" value="PLP-dependent transferases"/>
    <property type="match status" value="1"/>
</dbReference>
<dbReference type="GO" id="GO:0046513">
    <property type="term" value="P:ceramide biosynthetic process"/>
    <property type="evidence" value="ECO:0000318"/>
    <property type="project" value="GO_Central"/>
</dbReference>
<dbReference type="Gene3D" id="3.90.1150.10">
    <property type="entry name" value="Aspartate Aminotransferase, domain 1"/>
    <property type="match status" value="1"/>
</dbReference>
<evidence type="ECO:0000256" key="11">
    <source>
        <dbReference type="ARBA" id="ARBA00023315"/>
    </source>
</evidence>
<dbReference type="PANTHER" id="PTHR13693:SF86">
    <property type="entry name" value="LONG CHAIN BASE BIOSYNTHESIS PROTEIN 1-LIKE"/>
    <property type="match status" value="1"/>
</dbReference>
<evidence type="ECO:0000313" key="15">
    <source>
        <dbReference type="EnsemblPlants" id="Solyc11g019960.2.1"/>
    </source>
</evidence>
<evidence type="ECO:0000256" key="10">
    <source>
        <dbReference type="ARBA" id="ARBA00023098"/>
    </source>
</evidence>
<keyword evidence="9" id="KW-0746">Sphingolipid metabolism</keyword>
<comment type="pathway">
    <text evidence="4">Sphingolipid metabolism.</text>
</comment>
<evidence type="ECO:0000256" key="1">
    <source>
        <dbReference type="ARBA" id="ARBA00001933"/>
    </source>
</evidence>
<dbReference type="GO" id="GO:0004758">
    <property type="term" value="F:serine C-palmitoyltransferase activity"/>
    <property type="evidence" value="ECO:0000318"/>
    <property type="project" value="GO_Central"/>
</dbReference>
<dbReference type="InParanoid" id="A0A3Q7ITK2"/>
<organism evidence="15">
    <name type="scientific">Solanum lycopersicum</name>
    <name type="common">Tomato</name>
    <name type="synonym">Lycopersicon esculentum</name>
    <dbReference type="NCBI Taxonomy" id="4081"/>
    <lineage>
        <taxon>Eukaryota</taxon>
        <taxon>Viridiplantae</taxon>
        <taxon>Streptophyta</taxon>
        <taxon>Embryophyta</taxon>
        <taxon>Tracheophyta</taxon>
        <taxon>Spermatophyta</taxon>
        <taxon>Magnoliopsida</taxon>
        <taxon>eudicotyledons</taxon>
        <taxon>Gunneridae</taxon>
        <taxon>Pentapetalae</taxon>
        <taxon>asterids</taxon>
        <taxon>lamiids</taxon>
        <taxon>Solanales</taxon>
        <taxon>Solanaceae</taxon>
        <taxon>Solanoideae</taxon>
        <taxon>Solaneae</taxon>
        <taxon>Solanum</taxon>
        <taxon>Solanum subgen. Lycopersicon</taxon>
    </lineage>
</organism>
<dbReference type="PANTHER" id="PTHR13693">
    <property type="entry name" value="CLASS II AMINOTRANSFERASE/8-AMINO-7-OXONONANOATE SYNTHASE"/>
    <property type="match status" value="1"/>
</dbReference>
<accession>A0A3Q7ITK2</accession>
<evidence type="ECO:0000256" key="7">
    <source>
        <dbReference type="ARBA" id="ARBA00022679"/>
    </source>
</evidence>
<feature type="compositionally biased region" description="Polar residues" evidence="13">
    <location>
        <begin position="32"/>
        <end position="43"/>
    </location>
</feature>
<dbReference type="Pfam" id="PF00155">
    <property type="entry name" value="Aminotran_1_2"/>
    <property type="match status" value="1"/>
</dbReference>
<feature type="region of interest" description="Disordered" evidence="13">
    <location>
        <begin position="23"/>
        <end position="43"/>
    </location>
</feature>
<evidence type="ECO:0000256" key="13">
    <source>
        <dbReference type="SAM" id="MobiDB-lite"/>
    </source>
</evidence>
<dbReference type="EnsemblPlants" id="Solyc11g019960.2.1">
    <property type="protein sequence ID" value="Solyc11g019960.2.1"/>
    <property type="gene ID" value="Solyc11g019960.2"/>
</dbReference>
<evidence type="ECO:0000256" key="2">
    <source>
        <dbReference type="ARBA" id="ARBA00004389"/>
    </source>
</evidence>
<dbReference type="Gene3D" id="3.40.640.10">
    <property type="entry name" value="Type I PLP-dependent aspartate aminotransferase-like (Major domain)"/>
    <property type="match status" value="1"/>
</dbReference>
<dbReference type="GO" id="GO:0005789">
    <property type="term" value="C:endoplasmic reticulum membrane"/>
    <property type="evidence" value="ECO:0007669"/>
    <property type="project" value="UniProtKB-SubCell"/>
</dbReference>
<dbReference type="InterPro" id="IPR050087">
    <property type="entry name" value="AON_synthase_class-II"/>
</dbReference>